<evidence type="ECO:0000313" key="2">
    <source>
        <dbReference type="EMBL" id="GAA3801460.1"/>
    </source>
</evidence>
<sequence>MDAMLTTLGPLLAFMLLPVWIPVLTVAGGAVADRVSRSR</sequence>
<proteinExistence type="predicted"/>
<keyword evidence="1" id="KW-1133">Transmembrane helix</keyword>
<dbReference type="EMBL" id="BAABAH010000001">
    <property type="protein sequence ID" value="GAA3801460.1"/>
    <property type="molecule type" value="Genomic_DNA"/>
</dbReference>
<organism evidence="2 3">
    <name type="scientific">Nocardioides panacisoli</name>
    <dbReference type="NCBI Taxonomy" id="627624"/>
    <lineage>
        <taxon>Bacteria</taxon>
        <taxon>Bacillati</taxon>
        <taxon>Actinomycetota</taxon>
        <taxon>Actinomycetes</taxon>
        <taxon>Propionibacteriales</taxon>
        <taxon>Nocardioidaceae</taxon>
        <taxon>Nocardioides</taxon>
    </lineage>
</organism>
<comment type="caution">
    <text evidence="2">The sequence shown here is derived from an EMBL/GenBank/DDBJ whole genome shotgun (WGS) entry which is preliminary data.</text>
</comment>
<dbReference type="Proteomes" id="UP001501821">
    <property type="component" value="Unassembled WGS sequence"/>
</dbReference>
<feature type="transmembrane region" description="Helical" evidence="1">
    <location>
        <begin position="12"/>
        <end position="32"/>
    </location>
</feature>
<keyword evidence="1" id="KW-0812">Transmembrane</keyword>
<protein>
    <submittedName>
        <fullName evidence="2">Uncharacterized protein</fullName>
    </submittedName>
</protein>
<evidence type="ECO:0000313" key="3">
    <source>
        <dbReference type="Proteomes" id="UP001501821"/>
    </source>
</evidence>
<keyword evidence="3" id="KW-1185">Reference proteome</keyword>
<name>A0ABP7HRS6_9ACTN</name>
<evidence type="ECO:0000256" key="1">
    <source>
        <dbReference type="SAM" id="Phobius"/>
    </source>
</evidence>
<gene>
    <name evidence="2" type="ORF">GCM10022242_00470</name>
</gene>
<reference evidence="3" key="1">
    <citation type="journal article" date="2019" name="Int. J. Syst. Evol. Microbiol.">
        <title>The Global Catalogue of Microorganisms (GCM) 10K type strain sequencing project: providing services to taxonomists for standard genome sequencing and annotation.</title>
        <authorList>
            <consortium name="The Broad Institute Genomics Platform"/>
            <consortium name="The Broad Institute Genome Sequencing Center for Infectious Disease"/>
            <person name="Wu L."/>
            <person name="Ma J."/>
        </authorList>
    </citation>
    <scope>NUCLEOTIDE SEQUENCE [LARGE SCALE GENOMIC DNA]</scope>
    <source>
        <strain evidence="3">JCM 16953</strain>
    </source>
</reference>
<accession>A0ABP7HRS6</accession>
<keyword evidence="1" id="KW-0472">Membrane</keyword>